<keyword evidence="10" id="KW-1185">Reference proteome</keyword>
<dbReference type="Pfam" id="PF00700">
    <property type="entry name" value="Flagellin_C"/>
    <property type="match status" value="1"/>
</dbReference>
<dbReference type="InterPro" id="IPR001029">
    <property type="entry name" value="Flagellin_N"/>
</dbReference>
<dbReference type="OrthoDB" id="9768249at2"/>
<dbReference type="GO" id="GO:0009424">
    <property type="term" value="C:bacterial-type flagellum hook"/>
    <property type="evidence" value="ECO:0007669"/>
    <property type="project" value="InterPro"/>
</dbReference>
<evidence type="ECO:0000256" key="2">
    <source>
        <dbReference type="ARBA" id="ARBA00004613"/>
    </source>
</evidence>
<accession>A0A5Q2Q751</accession>
<dbReference type="GO" id="GO:0005198">
    <property type="term" value="F:structural molecule activity"/>
    <property type="evidence" value="ECO:0007669"/>
    <property type="project" value="InterPro"/>
</dbReference>
<feature type="domain" description="Flagellin N-terminal" evidence="7">
    <location>
        <begin position="16"/>
        <end position="142"/>
    </location>
</feature>
<keyword evidence="4" id="KW-0964">Secreted</keyword>
<evidence type="ECO:0000256" key="4">
    <source>
        <dbReference type="ARBA" id="ARBA00022525"/>
    </source>
</evidence>
<dbReference type="RefSeq" id="WP_153713723.1">
    <property type="nucleotide sequence ID" value="NZ_CP045871.1"/>
</dbReference>
<keyword evidence="9" id="KW-0969">Cilium</keyword>
<dbReference type="Gene3D" id="1.20.1330.10">
    <property type="entry name" value="f41 fragment of flagellin, N-terminal domain"/>
    <property type="match status" value="2"/>
</dbReference>
<dbReference type="NCBIfam" id="TIGR02550">
    <property type="entry name" value="flagell_flgL"/>
    <property type="match status" value="1"/>
</dbReference>
<dbReference type="Pfam" id="PF00669">
    <property type="entry name" value="Flagellin_N"/>
    <property type="match status" value="1"/>
</dbReference>
<protein>
    <submittedName>
        <fullName evidence="9">Flagellar hook-associated protein 3</fullName>
    </submittedName>
</protein>
<keyword evidence="5" id="KW-0975">Bacterial flagellum</keyword>
<name>A0A5Q2Q751_9GAMM</name>
<feature type="domain" description="Flagellin C-terminal" evidence="8">
    <location>
        <begin position="329"/>
        <end position="410"/>
    </location>
</feature>
<evidence type="ECO:0000313" key="9">
    <source>
        <dbReference type="EMBL" id="QGG80219.1"/>
    </source>
</evidence>
<comment type="subcellular location">
    <subcellularLocation>
        <location evidence="1">Bacterial flagellum</location>
    </subcellularLocation>
    <subcellularLocation>
        <location evidence="2">Secreted</location>
    </subcellularLocation>
</comment>
<dbReference type="AlphaFoldDB" id="A0A5Q2Q751"/>
<dbReference type="PANTHER" id="PTHR42792:SF1">
    <property type="entry name" value="FLAGELLAR HOOK-ASSOCIATED PROTEIN 3"/>
    <property type="match status" value="1"/>
</dbReference>
<dbReference type="KEGG" id="llp:GH975_06365"/>
<feature type="coiled-coil region" evidence="6">
    <location>
        <begin position="53"/>
        <end position="87"/>
    </location>
</feature>
<dbReference type="InterPro" id="IPR013384">
    <property type="entry name" value="Flagell_FlgL"/>
</dbReference>
<keyword evidence="9" id="KW-0282">Flagellum</keyword>
<evidence type="ECO:0000259" key="8">
    <source>
        <dbReference type="Pfam" id="PF00700"/>
    </source>
</evidence>
<dbReference type="InterPro" id="IPR046358">
    <property type="entry name" value="Flagellin_C"/>
</dbReference>
<organism evidence="9 10">
    <name type="scientific">Litorivicinus lipolyticus</name>
    <dbReference type="NCBI Taxonomy" id="418701"/>
    <lineage>
        <taxon>Bacteria</taxon>
        <taxon>Pseudomonadati</taxon>
        <taxon>Pseudomonadota</taxon>
        <taxon>Gammaproteobacteria</taxon>
        <taxon>Oceanospirillales</taxon>
        <taxon>Litorivicinaceae</taxon>
        <taxon>Litorivicinus</taxon>
    </lineage>
</organism>
<evidence type="ECO:0000313" key="10">
    <source>
        <dbReference type="Proteomes" id="UP000388235"/>
    </source>
</evidence>
<evidence type="ECO:0000256" key="1">
    <source>
        <dbReference type="ARBA" id="ARBA00004365"/>
    </source>
</evidence>
<keyword evidence="6" id="KW-0175">Coiled coil</keyword>
<proteinExistence type="inferred from homology"/>
<sequence length="411" mass="42975">MNRLSTAAFFQRSIDQMTSATQRLEKAQSQVATGKRLQTAADDPIGAPIAVALRQAMARRENFDANIESARRTLNATESSLNAIETAIMRSRDLALNAGDGTLSDTDRGAIAVELRLRIDEIMNQMNAQDASGDFLYSGFKTKTQPFVRQPDGTVQFAGDGGVREMQIGSNLSVNDRISGRNTFTRIPAPTAAAATLVGAGLSLQGPVISDASDFAAVGGDNLELTFSSATEFTVKLDGVAVEVLVDGSPVAAGSNASFSSGATISIQGASIELSGTPAAGNTVTVTTAASGQQDLASGIDALADRLEAGSTGFAGQFISSDIQATVSFLDSAMDKLNAMRSQVGVSLNVLDSAQQSNQLESIIDQEHLGKIENADLAQAISEMTLAQTTLQASQQTFARISSLSLFNYLN</sequence>
<dbReference type="GO" id="GO:0071973">
    <property type="term" value="P:bacterial-type flagellum-dependent cell motility"/>
    <property type="evidence" value="ECO:0007669"/>
    <property type="project" value="InterPro"/>
</dbReference>
<dbReference type="EMBL" id="CP045871">
    <property type="protein sequence ID" value="QGG80219.1"/>
    <property type="molecule type" value="Genomic_DNA"/>
</dbReference>
<dbReference type="Proteomes" id="UP000388235">
    <property type="component" value="Chromosome"/>
</dbReference>
<reference evidence="9 10" key="1">
    <citation type="submission" date="2019-11" db="EMBL/GenBank/DDBJ databases">
        <authorList>
            <person name="Khan S.A."/>
            <person name="Jeon C.O."/>
            <person name="Chun B.H."/>
        </authorList>
    </citation>
    <scope>NUCLEOTIDE SEQUENCE [LARGE SCALE GENOMIC DNA]</scope>
    <source>
        <strain evidence="9 10">IMCC 1097</strain>
    </source>
</reference>
<dbReference type="GO" id="GO:0005576">
    <property type="term" value="C:extracellular region"/>
    <property type="evidence" value="ECO:0007669"/>
    <property type="project" value="UniProtKB-SubCell"/>
</dbReference>
<keyword evidence="9" id="KW-0966">Cell projection</keyword>
<dbReference type="InterPro" id="IPR001492">
    <property type="entry name" value="Flagellin"/>
</dbReference>
<dbReference type="PANTHER" id="PTHR42792">
    <property type="entry name" value="FLAGELLIN"/>
    <property type="match status" value="1"/>
</dbReference>
<comment type="similarity">
    <text evidence="3">Belongs to the bacterial flagellin family.</text>
</comment>
<dbReference type="SUPFAM" id="SSF64518">
    <property type="entry name" value="Phase 1 flagellin"/>
    <property type="match status" value="1"/>
</dbReference>
<gene>
    <name evidence="9" type="primary">flgL</name>
    <name evidence="9" type="ORF">GH975_06365</name>
</gene>
<evidence type="ECO:0000259" key="7">
    <source>
        <dbReference type="Pfam" id="PF00669"/>
    </source>
</evidence>
<evidence type="ECO:0000256" key="6">
    <source>
        <dbReference type="SAM" id="Coils"/>
    </source>
</evidence>
<evidence type="ECO:0000256" key="3">
    <source>
        <dbReference type="ARBA" id="ARBA00005709"/>
    </source>
</evidence>
<evidence type="ECO:0000256" key="5">
    <source>
        <dbReference type="ARBA" id="ARBA00023143"/>
    </source>
</evidence>